<dbReference type="RefSeq" id="WP_040829562.1">
    <property type="nucleotide sequence ID" value="NZ_JBIAQY010000044.1"/>
</dbReference>
<comment type="caution">
    <text evidence="1">The sequence shown here is derived from an EMBL/GenBank/DDBJ whole genome shotgun (WGS) entry which is preliminary data.</text>
</comment>
<accession>A0ABW6SG36</accession>
<protein>
    <recommendedName>
        <fullName evidence="3">DUF222 domain-containing protein</fullName>
    </recommendedName>
</protein>
<dbReference type="Proteomes" id="UP001601992">
    <property type="component" value="Unassembled WGS sequence"/>
</dbReference>
<keyword evidence="2" id="KW-1185">Reference proteome</keyword>
<evidence type="ECO:0008006" key="3">
    <source>
        <dbReference type="Google" id="ProtNLM"/>
    </source>
</evidence>
<name>A0ABW6SG36_9NOCA</name>
<reference evidence="1 2" key="1">
    <citation type="submission" date="2024-10" db="EMBL/GenBank/DDBJ databases">
        <title>The Natural Products Discovery Center: Release of the First 8490 Sequenced Strains for Exploring Actinobacteria Biosynthetic Diversity.</title>
        <authorList>
            <person name="Kalkreuter E."/>
            <person name="Kautsar S.A."/>
            <person name="Yang D."/>
            <person name="Bader C.D."/>
            <person name="Teijaro C.N."/>
            <person name="Fluegel L."/>
            <person name="Davis C.M."/>
            <person name="Simpson J.R."/>
            <person name="Lauterbach L."/>
            <person name="Steele A.D."/>
            <person name="Gui C."/>
            <person name="Meng S."/>
            <person name="Li G."/>
            <person name="Viehrig K."/>
            <person name="Ye F."/>
            <person name="Su P."/>
            <person name="Kiefer A.F."/>
            <person name="Nichols A."/>
            <person name="Cepeda A.J."/>
            <person name="Yan W."/>
            <person name="Fan B."/>
            <person name="Jiang Y."/>
            <person name="Adhikari A."/>
            <person name="Zheng C.-J."/>
            <person name="Schuster L."/>
            <person name="Cowan T.M."/>
            <person name="Smanski M.J."/>
            <person name="Chevrette M.G."/>
            <person name="De Carvalho L.P.S."/>
            <person name="Shen B."/>
        </authorList>
    </citation>
    <scope>NUCLEOTIDE SEQUENCE [LARGE SCALE GENOMIC DNA]</scope>
    <source>
        <strain evidence="1 2">NPDC002593</strain>
    </source>
</reference>
<dbReference type="EMBL" id="JBIAQY010000044">
    <property type="protein sequence ID" value="MFF3575237.1"/>
    <property type="molecule type" value="Genomic_DNA"/>
</dbReference>
<gene>
    <name evidence="1" type="ORF">ACFYXQ_46655</name>
</gene>
<organism evidence="1 2">
    <name type="scientific">Nocardia jiangxiensis</name>
    <dbReference type="NCBI Taxonomy" id="282685"/>
    <lineage>
        <taxon>Bacteria</taxon>
        <taxon>Bacillati</taxon>
        <taxon>Actinomycetota</taxon>
        <taxon>Actinomycetes</taxon>
        <taxon>Mycobacteriales</taxon>
        <taxon>Nocardiaceae</taxon>
        <taxon>Nocardia</taxon>
    </lineage>
</organism>
<evidence type="ECO:0000313" key="1">
    <source>
        <dbReference type="EMBL" id="MFF3575237.1"/>
    </source>
</evidence>
<sequence>MGDEARLIAQDRVIDSLTGYVTAQVTTQLARAVHDTSERAAHQARVHEAMTTGETPAGADVLREWDELPERQREAHRLQARRIGENLAAIGCFMAPVGDPVQDVVFTPLAVSRAGLQVLRGTSRRLPIAVPQSEQAAR</sequence>
<proteinExistence type="predicted"/>
<evidence type="ECO:0000313" key="2">
    <source>
        <dbReference type="Proteomes" id="UP001601992"/>
    </source>
</evidence>